<keyword evidence="4" id="KW-1185">Reference proteome</keyword>
<dbReference type="PANTHER" id="PTHR42912:SF86">
    <property type="entry name" value="BLL4992 PROTEIN"/>
    <property type="match status" value="1"/>
</dbReference>
<feature type="compositionally biased region" description="Low complexity" evidence="1">
    <location>
        <begin position="8"/>
        <end position="20"/>
    </location>
</feature>
<name>A0A143BPB9_9BACT</name>
<dbReference type="Gene3D" id="3.40.50.150">
    <property type="entry name" value="Vaccinia Virus protein VP39"/>
    <property type="match status" value="1"/>
</dbReference>
<dbReference type="InterPro" id="IPR050508">
    <property type="entry name" value="Methyltransf_Superfamily"/>
</dbReference>
<dbReference type="InterPro" id="IPR041698">
    <property type="entry name" value="Methyltransf_25"/>
</dbReference>
<evidence type="ECO:0000259" key="2">
    <source>
        <dbReference type="Pfam" id="PF13649"/>
    </source>
</evidence>
<feature type="domain" description="Methyltransferase" evidence="2">
    <location>
        <begin position="61"/>
        <end position="157"/>
    </location>
</feature>
<dbReference type="STRING" id="1379270.GEMMAAP_12835"/>
<protein>
    <recommendedName>
        <fullName evidence="2">Methyltransferase domain-containing protein</fullName>
    </recommendedName>
</protein>
<dbReference type="GO" id="GO:0008168">
    <property type="term" value="F:methyltransferase activity"/>
    <property type="evidence" value="ECO:0007669"/>
    <property type="project" value="TreeGrafter"/>
</dbReference>
<organism evidence="3 4">
    <name type="scientific">Gemmatimonas phototrophica</name>
    <dbReference type="NCBI Taxonomy" id="1379270"/>
    <lineage>
        <taxon>Bacteria</taxon>
        <taxon>Pseudomonadati</taxon>
        <taxon>Gemmatimonadota</taxon>
        <taxon>Gemmatimonadia</taxon>
        <taxon>Gemmatimonadales</taxon>
        <taxon>Gemmatimonadaceae</taxon>
        <taxon>Gemmatimonas</taxon>
    </lineage>
</organism>
<sequence>MGQDTVGPAAPDGAPASAFPEPKRDVADIVAPRWTDEDARDDAGEFNTVVKLAGIRAGQAVADIGAGDGYYVARLSPLVGASGVVYGQDIVPDYLGLLQRRVRRDGLRNVRVVLGEAHDPRLPAGSVDVAIMIHMYHEITQPFALLWNLATAMRPGGTLVILDLERPTFGHGTPPSLLRCELERVGYTQLTFTRTGPEEYVAIYSAPDSSARPTPAALSASLADTPCRTS</sequence>
<gene>
    <name evidence="3" type="ORF">GEMMAAP_12835</name>
</gene>
<dbReference type="PANTHER" id="PTHR42912">
    <property type="entry name" value="METHYLTRANSFERASE"/>
    <property type="match status" value="1"/>
</dbReference>
<dbReference type="SUPFAM" id="SSF53335">
    <property type="entry name" value="S-adenosyl-L-methionine-dependent methyltransferases"/>
    <property type="match status" value="1"/>
</dbReference>
<dbReference type="eggNOG" id="COG2519">
    <property type="taxonomic scope" value="Bacteria"/>
</dbReference>
<dbReference type="CDD" id="cd02440">
    <property type="entry name" value="AdoMet_MTases"/>
    <property type="match status" value="1"/>
</dbReference>
<feature type="region of interest" description="Disordered" evidence="1">
    <location>
        <begin position="208"/>
        <end position="230"/>
    </location>
</feature>
<dbReference type="Pfam" id="PF13649">
    <property type="entry name" value="Methyltransf_25"/>
    <property type="match status" value="1"/>
</dbReference>
<dbReference type="EMBL" id="CP011454">
    <property type="protein sequence ID" value="AMW06838.1"/>
    <property type="molecule type" value="Genomic_DNA"/>
</dbReference>
<accession>A0A143BPB9</accession>
<dbReference type="Proteomes" id="UP000076404">
    <property type="component" value="Chromosome"/>
</dbReference>
<reference evidence="3 4" key="2">
    <citation type="journal article" date="2016" name="Environ. Microbiol. Rep.">
        <title>Metagenomic evidence for the presence of phototrophic Gemmatimonadetes bacteria in diverse environments.</title>
        <authorList>
            <person name="Zeng Y."/>
            <person name="Baumbach J."/>
            <person name="Barbosa E.G."/>
            <person name="Azevedo V."/>
            <person name="Zhang C."/>
            <person name="Koblizek M."/>
        </authorList>
    </citation>
    <scope>NUCLEOTIDE SEQUENCE [LARGE SCALE GENOMIC DNA]</scope>
    <source>
        <strain evidence="3 4">AP64</strain>
    </source>
</reference>
<dbReference type="AlphaFoldDB" id="A0A143BPB9"/>
<evidence type="ECO:0000313" key="3">
    <source>
        <dbReference type="EMBL" id="AMW06838.1"/>
    </source>
</evidence>
<evidence type="ECO:0000313" key="4">
    <source>
        <dbReference type="Proteomes" id="UP000076404"/>
    </source>
</evidence>
<dbReference type="InterPro" id="IPR029063">
    <property type="entry name" value="SAM-dependent_MTases_sf"/>
</dbReference>
<dbReference type="KEGG" id="gph:GEMMAAP_12835"/>
<feature type="region of interest" description="Disordered" evidence="1">
    <location>
        <begin position="1"/>
        <end position="25"/>
    </location>
</feature>
<dbReference type="OrthoDB" id="9784101at2"/>
<evidence type="ECO:0000256" key="1">
    <source>
        <dbReference type="SAM" id="MobiDB-lite"/>
    </source>
</evidence>
<reference evidence="3 4" key="1">
    <citation type="journal article" date="2014" name="Proc. Natl. Acad. Sci. U.S.A.">
        <title>Functional type 2 photosynthetic reaction centers found in the rare bacterial phylum Gemmatimonadetes.</title>
        <authorList>
            <person name="Zeng Y."/>
            <person name="Feng F."/>
            <person name="Medova H."/>
            <person name="Dean J."/>
            <person name="Koblizek M."/>
        </authorList>
    </citation>
    <scope>NUCLEOTIDE SEQUENCE [LARGE SCALE GENOMIC DNA]</scope>
    <source>
        <strain evidence="3 4">AP64</strain>
    </source>
</reference>
<proteinExistence type="predicted"/>